<protein>
    <submittedName>
        <fullName evidence="1">Uncharacterized protein</fullName>
    </submittedName>
</protein>
<accession>A0A7S4VLB3</accession>
<reference evidence="1" key="1">
    <citation type="submission" date="2021-01" db="EMBL/GenBank/DDBJ databases">
        <authorList>
            <person name="Corre E."/>
            <person name="Pelletier E."/>
            <person name="Niang G."/>
            <person name="Scheremetjew M."/>
            <person name="Finn R."/>
            <person name="Kale V."/>
            <person name="Holt S."/>
            <person name="Cochrane G."/>
            <person name="Meng A."/>
            <person name="Brown T."/>
            <person name="Cohen L."/>
        </authorList>
    </citation>
    <scope>NUCLEOTIDE SEQUENCE</scope>
    <source>
        <strain evidence="1">CCMP3105</strain>
    </source>
</reference>
<dbReference type="AlphaFoldDB" id="A0A7S4VLB3"/>
<gene>
    <name evidence="1" type="ORF">AMON00008_LOCUS54028</name>
</gene>
<name>A0A7S4VLB3_9DINO</name>
<proteinExistence type="predicted"/>
<dbReference type="EMBL" id="HBNR01076031">
    <property type="protein sequence ID" value="CAE4652413.1"/>
    <property type="molecule type" value="Transcribed_RNA"/>
</dbReference>
<sequence>MPCTNRCAEAYTSKTTDSALWSLPPFGMTCVSTAFRQEAKTLSMPQTSSTRGFEKTWGRWQSSLPTSSSHLPWGLFDQALKSPTRMTASPTLARSAMIFETLYAAAADPHAPPEFAGAGPWWLTEKMGRLLALCVRRTQITLRRPKYCAFESSATSACPCSRRSKASFR</sequence>
<organism evidence="1">
    <name type="scientific">Alexandrium monilatum</name>
    <dbReference type="NCBI Taxonomy" id="311494"/>
    <lineage>
        <taxon>Eukaryota</taxon>
        <taxon>Sar</taxon>
        <taxon>Alveolata</taxon>
        <taxon>Dinophyceae</taxon>
        <taxon>Gonyaulacales</taxon>
        <taxon>Pyrocystaceae</taxon>
        <taxon>Alexandrium</taxon>
    </lineage>
</organism>
<evidence type="ECO:0000313" key="1">
    <source>
        <dbReference type="EMBL" id="CAE4652413.1"/>
    </source>
</evidence>